<evidence type="ECO:0000256" key="8">
    <source>
        <dbReference type="SAM" id="SignalP"/>
    </source>
</evidence>
<reference evidence="9 10" key="1">
    <citation type="submission" date="2020-09" db="EMBL/GenBank/DDBJ databases">
        <title>Roseomonas.</title>
        <authorList>
            <person name="Zhu W."/>
        </authorList>
    </citation>
    <scope>NUCLEOTIDE SEQUENCE [LARGE SCALE GENOMIC DNA]</scope>
    <source>
        <strain evidence="9 10">1311</strain>
    </source>
</reference>
<evidence type="ECO:0000256" key="2">
    <source>
        <dbReference type="ARBA" id="ARBA00022729"/>
    </source>
</evidence>
<keyword evidence="3" id="KW-0472">Membrane</keyword>
<keyword evidence="2 8" id="KW-0732">Signal</keyword>
<feature type="region of interest" description="Disordered" evidence="7">
    <location>
        <begin position="23"/>
        <end position="45"/>
    </location>
</feature>
<evidence type="ECO:0000256" key="6">
    <source>
        <dbReference type="ARBA" id="ARBA00023288"/>
    </source>
</evidence>
<protein>
    <recommendedName>
        <fullName evidence="11">Lipoprotein</fullName>
    </recommendedName>
</protein>
<organism evidence="9 10">
    <name type="scientific">Roseomonas marmotae</name>
    <dbReference type="NCBI Taxonomy" id="2768161"/>
    <lineage>
        <taxon>Bacteria</taxon>
        <taxon>Pseudomonadati</taxon>
        <taxon>Pseudomonadota</taxon>
        <taxon>Alphaproteobacteria</taxon>
        <taxon>Acetobacterales</taxon>
        <taxon>Roseomonadaceae</taxon>
        <taxon>Roseomonas</taxon>
    </lineage>
</organism>
<keyword evidence="5" id="KW-0998">Cell outer membrane</keyword>
<evidence type="ECO:0000256" key="1">
    <source>
        <dbReference type="ARBA" id="ARBA00004459"/>
    </source>
</evidence>
<evidence type="ECO:0000256" key="3">
    <source>
        <dbReference type="ARBA" id="ARBA00023136"/>
    </source>
</evidence>
<dbReference type="InterPro" id="IPR032831">
    <property type="entry name" value="LptM_cons"/>
</dbReference>
<evidence type="ECO:0008006" key="11">
    <source>
        <dbReference type="Google" id="ProtNLM"/>
    </source>
</evidence>
<dbReference type="PROSITE" id="PS51257">
    <property type="entry name" value="PROKAR_LIPOPROTEIN"/>
    <property type="match status" value="1"/>
</dbReference>
<evidence type="ECO:0000256" key="7">
    <source>
        <dbReference type="SAM" id="MobiDB-lite"/>
    </source>
</evidence>
<evidence type="ECO:0000256" key="4">
    <source>
        <dbReference type="ARBA" id="ARBA00023139"/>
    </source>
</evidence>
<feature type="signal peptide" evidence="8">
    <location>
        <begin position="1"/>
        <end position="19"/>
    </location>
</feature>
<sequence length="45" mass="4781">MRKTSRGILVLLAAAALLAACGRPGPVHPPGPPEEITYPRVYPSR</sequence>
<dbReference type="EMBL" id="JACTNF010000004">
    <property type="protein sequence ID" value="MBO1074020.1"/>
    <property type="molecule type" value="Genomic_DNA"/>
</dbReference>
<evidence type="ECO:0000256" key="5">
    <source>
        <dbReference type="ARBA" id="ARBA00023237"/>
    </source>
</evidence>
<keyword evidence="10" id="KW-1185">Reference proteome</keyword>
<keyword evidence="4" id="KW-0564">Palmitate</keyword>
<comment type="subcellular location">
    <subcellularLocation>
        <location evidence="1">Cell outer membrane</location>
        <topology evidence="1">Lipid-anchor</topology>
    </subcellularLocation>
</comment>
<feature type="chain" id="PRO_5046188613" description="Lipoprotein" evidence="8">
    <location>
        <begin position="20"/>
        <end position="45"/>
    </location>
</feature>
<evidence type="ECO:0000313" key="10">
    <source>
        <dbReference type="Proteomes" id="UP001518990"/>
    </source>
</evidence>
<dbReference type="NCBIfam" id="NF047847">
    <property type="entry name" value="SS_mature_LptM"/>
    <property type="match status" value="1"/>
</dbReference>
<dbReference type="Proteomes" id="UP001518990">
    <property type="component" value="Unassembled WGS sequence"/>
</dbReference>
<dbReference type="RefSeq" id="WP_207445612.1">
    <property type="nucleotide sequence ID" value="NZ_CP061091.1"/>
</dbReference>
<gene>
    <name evidence="9" type="ORF">IAI60_05315</name>
</gene>
<evidence type="ECO:0000313" key="9">
    <source>
        <dbReference type="EMBL" id="MBO1074020.1"/>
    </source>
</evidence>
<proteinExistence type="predicted"/>
<accession>A0ABS3K983</accession>
<keyword evidence="6" id="KW-0449">Lipoprotein</keyword>
<name>A0ABS3K983_9PROT</name>
<comment type="caution">
    <text evidence="9">The sequence shown here is derived from an EMBL/GenBank/DDBJ whole genome shotgun (WGS) entry which is preliminary data.</text>
</comment>